<name>A0ABT3J483_9RHOB</name>
<dbReference type="SUPFAM" id="SSF52768">
    <property type="entry name" value="Arginase/deacetylase"/>
    <property type="match status" value="1"/>
</dbReference>
<feature type="domain" description="Histone deacetylase" evidence="2">
    <location>
        <begin position="20"/>
        <end position="304"/>
    </location>
</feature>
<accession>A0ABT3J483</accession>
<protein>
    <submittedName>
        <fullName evidence="3">Histone deacetylase family protein</fullName>
    </submittedName>
</protein>
<dbReference type="CDD" id="cd11599">
    <property type="entry name" value="HDAC_classII_2"/>
    <property type="match status" value="1"/>
</dbReference>
<organism evidence="3 4">
    <name type="scientific">Defluviimonas salinarum</name>
    <dbReference type="NCBI Taxonomy" id="2992147"/>
    <lineage>
        <taxon>Bacteria</taxon>
        <taxon>Pseudomonadati</taxon>
        <taxon>Pseudomonadota</taxon>
        <taxon>Alphaproteobacteria</taxon>
        <taxon>Rhodobacterales</taxon>
        <taxon>Paracoccaceae</taxon>
        <taxon>Albidovulum</taxon>
    </lineage>
</organism>
<sequence>MTCALIAPFGIDTHRTPPGHPERPERLAAVLSALDETFFPDLQRFEAPKGDREFLRTVHDPDHLDRLDSLTPGSGAVAIDTDTVLLPDTLDAALRGVGGACLGVDLVLEGRARNAFIASRPPGHHAERARAMGFCFYGTVAAAALHAVRNRGIERVAVLDFDAHHGNGTQDILWDASEVFFASTHQRNIFPMRGTAEETGAHGQILNLPLKNGSGSRQMAEAWGSILARVEEWRPELILLSAGFDAHQHDPLAGLRWRDTDFTWLTGRILDLAERHAPGRVVSVLEGGYDLGVLRRCVPAHMRLLAGPAPERHPEPA</sequence>
<dbReference type="RefSeq" id="WP_264772222.1">
    <property type="nucleotide sequence ID" value="NZ_JAPDOG010000011.1"/>
</dbReference>
<dbReference type="Proteomes" id="UP001207582">
    <property type="component" value="Unassembled WGS sequence"/>
</dbReference>
<evidence type="ECO:0000256" key="1">
    <source>
        <dbReference type="ARBA" id="ARBA00005947"/>
    </source>
</evidence>
<dbReference type="PANTHER" id="PTHR10625">
    <property type="entry name" value="HISTONE DEACETYLASE HDAC1-RELATED"/>
    <property type="match status" value="1"/>
</dbReference>
<evidence type="ECO:0000313" key="4">
    <source>
        <dbReference type="Proteomes" id="UP001207582"/>
    </source>
</evidence>
<dbReference type="InterPro" id="IPR023696">
    <property type="entry name" value="Ureohydrolase_dom_sf"/>
</dbReference>
<proteinExistence type="inferred from homology"/>
<dbReference type="PANTHER" id="PTHR10625:SF10">
    <property type="entry name" value="HISTONE DEACETYLASE HDAC1"/>
    <property type="match status" value="1"/>
</dbReference>
<keyword evidence="4" id="KW-1185">Reference proteome</keyword>
<evidence type="ECO:0000259" key="2">
    <source>
        <dbReference type="Pfam" id="PF00850"/>
    </source>
</evidence>
<dbReference type="Gene3D" id="3.40.800.20">
    <property type="entry name" value="Histone deacetylase domain"/>
    <property type="match status" value="1"/>
</dbReference>
<comment type="similarity">
    <text evidence="1">Belongs to the histone deacetylase family.</text>
</comment>
<dbReference type="InterPro" id="IPR000286">
    <property type="entry name" value="HDACs"/>
</dbReference>
<dbReference type="InterPro" id="IPR023801">
    <property type="entry name" value="His_deacetylse_dom"/>
</dbReference>
<dbReference type="Pfam" id="PF00850">
    <property type="entry name" value="Hist_deacetyl"/>
    <property type="match status" value="1"/>
</dbReference>
<comment type="caution">
    <text evidence="3">The sequence shown here is derived from an EMBL/GenBank/DDBJ whole genome shotgun (WGS) entry which is preliminary data.</text>
</comment>
<gene>
    <name evidence="3" type="ORF">OM960_12935</name>
</gene>
<dbReference type="EMBL" id="JAPDOG010000011">
    <property type="protein sequence ID" value="MCW3782489.1"/>
    <property type="molecule type" value="Genomic_DNA"/>
</dbReference>
<reference evidence="3 4" key="1">
    <citation type="submission" date="2022-10" db="EMBL/GenBank/DDBJ databases">
        <title>Defluviimonas sp. CAU 1641 isolated from mud.</title>
        <authorList>
            <person name="Kim W."/>
        </authorList>
    </citation>
    <scope>NUCLEOTIDE SEQUENCE [LARGE SCALE GENOMIC DNA]</scope>
    <source>
        <strain evidence="3 4">CAU 1641</strain>
    </source>
</reference>
<dbReference type="PRINTS" id="PR01270">
    <property type="entry name" value="HDASUPER"/>
</dbReference>
<evidence type="ECO:0000313" key="3">
    <source>
        <dbReference type="EMBL" id="MCW3782489.1"/>
    </source>
</evidence>
<dbReference type="InterPro" id="IPR037138">
    <property type="entry name" value="His_deacetylse_dom_sf"/>
</dbReference>